<evidence type="ECO:0000313" key="2">
    <source>
        <dbReference type="Proteomes" id="UP000190648"/>
    </source>
</evidence>
<accession>A0A1V4K1Z2</accession>
<protein>
    <submittedName>
        <fullName evidence="1">Uncharacterized protein</fullName>
    </submittedName>
</protein>
<gene>
    <name evidence="1" type="ORF">AV530_003311</name>
</gene>
<keyword evidence="2" id="KW-1185">Reference proteome</keyword>
<dbReference type="AlphaFoldDB" id="A0A1V4K1Z2"/>
<organism evidence="1 2">
    <name type="scientific">Patagioenas fasciata monilis</name>
    <dbReference type="NCBI Taxonomy" id="372326"/>
    <lineage>
        <taxon>Eukaryota</taxon>
        <taxon>Metazoa</taxon>
        <taxon>Chordata</taxon>
        <taxon>Craniata</taxon>
        <taxon>Vertebrata</taxon>
        <taxon>Euteleostomi</taxon>
        <taxon>Archelosauria</taxon>
        <taxon>Archosauria</taxon>
        <taxon>Dinosauria</taxon>
        <taxon>Saurischia</taxon>
        <taxon>Theropoda</taxon>
        <taxon>Coelurosauria</taxon>
        <taxon>Aves</taxon>
        <taxon>Neognathae</taxon>
        <taxon>Neoaves</taxon>
        <taxon>Columbimorphae</taxon>
        <taxon>Columbiformes</taxon>
        <taxon>Columbidae</taxon>
        <taxon>Patagioenas</taxon>
    </lineage>
</organism>
<dbReference type="Proteomes" id="UP000190648">
    <property type="component" value="Unassembled WGS sequence"/>
</dbReference>
<name>A0A1V4K1Z2_PATFA</name>
<dbReference type="EMBL" id="LSYS01005108">
    <property type="protein sequence ID" value="OPJ78488.1"/>
    <property type="molecule type" value="Genomic_DNA"/>
</dbReference>
<comment type="caution">
    <text evidence="1">The sequence shown here is derived from an EMBL/GenBank/DDBJ whole genome shotgun (WGS) entry which is preliminary data.</text>
</comment>
<proteinExistence type="predicted"/>
<reference evidence="1 2" key="1">
    <citation type="submission" date="2016-02" db="EMBL/GenBank/DDBJ databases">
        <title>Band-tailed pigeon sequencing and assembly.</title>
        <authorList>
            <person name="Soares A.E."/>
            <person name="Novak B.J."/>
            <person name="Rice E.S."/>
            <person name="O'Connell B."/>
            <person name="Chang D."/>
            <person name="Weber S."/>
            <person name="Shapiro B."/>
        </authorList>
    </citation>
    <scope>NUCLEOTIDE SEQUENCE [LARGE SCALE GENOMIC DNA]</scope>
    <source>
        <strain evidence="1">BTP2013</strain>
        <tissue evidence="1">Blood</tissue>
    </source>
</reference>
<sequence>MCPRSGVGSGCFHRLFITAYCYTTLENGKWAIYLKRVLLIHAMRSSGLIRYIRKGLYYLMPTLMKLFFSASGCM</sequence>
<evidence type="ECO:0000313" key="1">
    <source>
        <dbReference type="EMBL" id="OPJ78488.1"/>
    </source>
</evidence>